<dbReference type="RefSeq" id="WP_353568237.1">
    <property type="nucleotide sequence ID" value="NZ_BAABRI010000021.1"/>
</dbReference>
<evidence type="ECO:0000256" key="10">
    <source>
        <dbReference type="ARBA" id="ARBA00048540"/>
    </source>
</evidence>
<evidence type="ECO:0000313" key="11">
    <source>
        <dbReference type="EMBL" id="GAA5484137.1"/>
    </source>
</evidence>
<evidence type="ECO:0000256" key="2">
    <source>
        <dbReference type="ARBA" id="ARBA00011955"/>
    </source>
</evidence>
<dbReference type="PANTHER" id="PTHR30040:SF2">
    <property type="entry name" value="FAD:PROTEIN FMN TRANSFERASE"/>
    <property type="match status" value="1"/>
</dbReference>
<evidence type="ECO:0000313" key="12">
    <source>
        <dbReference type="Proteomes" id="UP001476282"/>
    </source>
</evidence>
<keyword evidence="6" id="KW-0479">Metal-binding</keyword>
<reference evidence="11 12" key="1">
    <citation type="submission" date="2024-02" db="EMBL/GenBank/DDBJ databases">
        <title>Haloferula sargassicola NBRC 104335.</title>
        <authorList>
            <person name="Ichikawa N."/>
            <person name="Katano-Makiyama Y."/>
            <person name="Hidaka K."/>
        </authorList>
    </citation>
    <scope>NUCLEOTIDE SEQUENCE [LARGE SCALE GENOMIC DNA]</scope>
    <source>
        <strain evidence="11 12">NBRC 104335</strain>
    </source>
</reference>
<dbReference type="Pfam" id="PF02424">
    <property type="entry name" value="ApbE"/>
    <property type="match status" value="1"/>
</dbReference>
<comment type="caution">
    <text evidence="11">The sequence shown here is derived from an EMBL/GenBank/DDBJ whole genome shotgun (WGS) entry which is preliminary data.</text>
</comment>
<evidence type="ECO:0000256" key="4">
    <source>
        <dbReference type="ARBA" id="ARBA00022630"/>
    </source>
</evidence>
<keyword evidence="5" id="KW-0808">Transferase</keyword>
<evidence type="ECO:0000256" key="5">
    <source>
        <dbReference type="ARBA" id="ARBA00022679"/>
    </source>
</evidence>
<protein>
    <recommendedName>
        <fullName evidence="3">FAD:protein FMN transferase</fullName>
        <ecNumber evidence="2">2.7.1.180</ecNumber>
    </recommendedName>
    <alternativeName>
        <fullName evidence="9">Flavin transferase</fullName>
    </alternativeName>
</protein>
<dbReference type="PANTHER" id="PTHR30040">
    <property type="entry name" value="THIAMINE BIOSYNTHESIS LIPOPROTEIN APBE"/>
    <property type="match status" value="1"/>
</dbReference>
<dbReference type="InterPro" id="IPR024932">
    <property type="entry name" value="ApbE"/>
</dbReference>
<dbReference type="InterPro" id="IPR003374">
    <property type="entry name" value="ApbE-like_sf"/>
</dbReference>
<dbReference type="SUPFAM" id="SSF143631">
    <property type="entry name" value="ApbE-like"/>
    <property type="match status" value="1"/>
</dbReference>
<sequence>MRHFPHEAMNTTFHLRFPGEAFGAADMAIECYEALDRLEGKLSRFREDSDIGRINVMAAGETLHIAEETHACLLQAFDLHAATGGLFDISIGRAIRHRKDAETGPVPAISGQLVIHPDQAAVTCLEPGRELDLGGIGKGFALDHLAGILAQWDAPACLLSAGASTHLAYGEKAWPLELTGDADVLPIELRQAALSASGTGIQGSHIIHPDPDAPLATGRQWVIATTAAASDAWSTALILAPPEAVPELLAGFPGVTGWIEEIEGTPEPRFVGKC</sequence>
<comment type="cofactor">
    <cofactor evidence="1">
        <name>Mg(2+)</name>
        <dbReference type="ChEBI" id="CHEBI:18420"/>
    </cofactor>
</comment>
<evidence type="ECO:0000256" key="9">
    <source>
        <dbReference type="ARBA" id="ARBA00031306"/>
    </source>
</evidence>
<dbReference type="EC" id="2.7.1.180" evidence="2"/>
<keyword evidence="4" id="KW-0285">Flavoprotein</keyword>
<organism evidence="11 12">
    <name type="scientific">Haloferula sargassicola</name>
    <dbReference type="NCBI Taxonomy" id="490096"/>
    <lineage>
        <taxon>Bacteria</taxon>
        <taxon>Pseudomonadati</taxon>
        <taxon>Verrucomicrobiota</taxon>
        <taxon>Verrucomicrobiia</taxon>
        <taxon>Verrucomicrobiales</taxon>
        <taxon>Verrucomicrobiaceae</taxon>
        <taxon>Haloferula</taxon>
    </lineage>
</organism>
<accession>A0ABP9URS1</accession>
<evidence type="ECO:0000256" key="8">
    <source>
        <dbReference type="ARBA" id="ARBA00022842"/>
    </source>
</evidence>
<name>A0ABP9URS1_9BACT</name>
<keyword evidence="8" id="KW-0460">Magnesium</keyword>
<evidence type="ECO:0000256" key="7">
    <source>
        <dbReference type="ARBA" id="ARBA00022827"/>
    </source>
</evidence>
<evidence type="ECO:0000256" key="3">
    <source>
        <dbReference type="ARBA" id="ARBA00016337"/>
    </source>
</evidence>
<dbReference type="Proteomes" id="UP001476282">
    <property type="component" value="Unassembled WGS sequence"/>
</dbReference>
<proteinExistence type="predicted"/>
<comment type="catalytic activity">
    <reaction evidence="10">
        <text>L-threonyl-[protein] + FAD = FMN-L-threonyl-[protein] + AMP + H(+)</text>
        <dbReference type="Rhea" id="RHEA:36847"/>
        <dbReference type="Rhea" id="RHEA-COMP:11060"/>
        <dbReference type="Rhea" id="RHEA-COMP:11061"/>
        <dbReference type="ChEBI" id="CHEBI:15378"/>
        <dbReference type="ChEBI" id="CHEBI:30013"/>
        <dbReference type="ChEBI" id="CHEBI:57692"/>
        <dbReference type="ChEBI" id="CHEBI:74257"/>
        <dbReference type="ChEBI" id="CHEBI:456215"/>
        <dbReference type="EC" id="2.7.1.180"/>
    </reaction>
</comment>
<dbReference type="EMBL" id="BAABRI010000021">
    <property type="protein sequence ID" value="GAA5484137.1"/>
    <property type="molecule type" value="Genomic_DNA"/>
</dbReference>
<gene>
    <name evidence="11" type="ORF">Hsar01_03378</name>
</gene>
<dbReference type="Gene3D" id="3.10.520.10">
    <property type="entry name" value="ApbE-like domains"/>
    <property type="match status" value="1"/>
</dbReference>
<evidence type="ECO:0000256" key="1">
    <source>
        <dbReference type="ARBA" id="ARBA00001946"/>
    </source>
</evidence>
<evidence type="ECO:0000256" key="6">
    <source>
        <dbReference type="ARBA" id="ARBA00022723"/>
    </source>
</evidence>
<keyword evidence="7" id="KW-0274">FAD</keyword>
<keyword evidence="12" id="KW-1185">Reference proteome</keyword>